<feature type="transmembrane region" description="Helical" evidence="1">
    <location>
        <begin position="122"/>
        <end position="143"/>
    </location>
</feature>
<evidence type="ECO:0000256" key="1">
    <source>
        <dbReference type="SAM" id="Phobius"/>
    </source>
</evidence>
<sequence>MALFRREIMTDAKPYAEVPFRDVDAKRNRRWPFWLARATTSALTVLAVTQAVFAGSFLGGQYNALMLHSVGAKATTLLSAVQVIVLVFVIRAGGPRRLMAVGLVLPLLLVAEFASGELRLTGLHVPLGVLLVAFILQLTAWVWRLPTTRRPAEPSQASL</sequence>
<dbReference type="AlphaFoldDB" id="A0A7I7P9Y2"/>
<keyword evidence="1" id="KW-0812">Transmembrane</keyword>
<gene>
    <name evidence="2" type="ORF">MNVI_07090</name>
</gene>
<protein>
    <recommendedName>
        <fullName evidence="4">Integral membrane protein</fullName>
    </recommendedName>
</protein>
<name>A0A7I7P9Y2_9MYCO</name>
<dbReference type="Proteomes" id="UP000466894">
    <property type="component" value="Chromosome"/>
</dbReference>
<feature type="transmembrane region" description="Helical" evidence="1">
    <location>
        <begin position="70"/>
        <end position="90"/>
    </location>
</feature>
<evidence type="ECO:0008006" key="4">
    <source>
        <dbReference type="Google" id="ProtNLM"/>
    </source>
</evidence>
<dbReference type="KEGG" id="mnv:MNVI_07090"/>
<evidence type="ECO:0000313" key="2">
    <source>
        <dbReference type="EMBL" id="BBY05391.1"/>
    </source>
</evidence>
<keyword evidence="1" id="KW-1133">Transmembrane helix</keyword>
<organism evidence="2 3">
    <name type="scientific">Mycobacterium noviomagense</name>
    <dbReference type="NCBI Taxonomy" id="459858"/>
    <lineage>
        <taxon>Bacteria</taxon>
        <taxon>Bacillati</taxon>
        <taxon>Actinomycetota</taxon>
        <taxon>Actinomycetes</taxon>
        <taxon>Mycobacteriales</taxon>
        <taxon>Mycobacteriaceae</taxon>
        <taxon>Mycobacterium</taxon>
    </lineage>
</organism>
<dbReference type="EMBL" id="AP022583">
    <property type="protein sequence ID" value="BBY05391.1"/>
    <property type="molecule type" value="Genomic_DNA"/>
</dbReference>
<accession>A0A7I7P9Y2</accession>
<reference evidence="2 3" key="1">
    <citation type="journal article" date="2019" name="Emerg. Microbes Infect.">
        <title>Comprehensive subspecies identification of 175 nontuberculous mycobacteria species based on 7547 genomic profiles.</title>
        <authorList>
            <person name="Matsumoto Y."/>
            <person name="Kinjo T."/>
            <person name="Motooka D."/>
            <person name="Nabeya D."/>
            <person name="Jung N."/>
            <person name="Uechi K."/>
            <person name="Horii T."/>
            <person name="Iida T."/>
            <person name="Fujita J."/>
            <person name="Nakamura S."/>
        </authorList>
    </citation>
    <scope>NUCLEOTIDE SEQUENCE [LARGE SCALE GENOMIC DNA]</scope>
    <source>
        <strain evidence="2 3">JCM 16367</strain>
    </source>
</reference>
<proteinExistence type="predicted"/>
<evidence type="ECO:0000313" key="3">
    <source>
        <dbReference type="Proteomes" id="UP000466894"/>
    </source>
</evidence>
<feature type="transmembrane region" description="Helical" evidence="1">
    <location>
        <begin position="34"/>
        <end position="58"/>
    </location>
</feature>
<keyword evidence="1" id="KW-0472">Membrane</keyword>
<feature type="transmembrane region" description="Helical" evidence="1">
    <location>
        <begin position="97"/>
        <end position="116"/>
    </location>
</feature>